<dbReference type="EMBL" id="CP108164">
    <property type="protein sequence ID" value="WTQ81790.1"/>
    <property type="molecule type" value="Genomic_DNA"/>
</dbReference>
<sequence length="608" mass="62816">MTQPPPPPPHQPPQPPQPGYGYPPQPPQPGYGYPPPPPGPGYGPPGAQPGPYAQQPPAQPVQPPAQPVQPPAYGAQQPPAGYAPQPHNPYAQPTQPMQGVPPGYGYPGPGQPPTAPMTPRPVPGGGRRNTTLFIVVAAVVAIALIVGGGIWYAGSAGDDGHSHDPLSSAGRTGGTSGGSGGSVSGGGGGGKEKAPDDPAAKVLFKVPLPKTDDTVVTSGSWLTDTVYAKSGIAQITGYDPVKGTELWTIKLPGPICAAGDHVNEDGRTAVTFQPKMPPKGSSAGCSQVAAIDLAAGKRLWTKTANSGDYPVTFQNVTVAQHTVAVGSTDGGAAFDIDSGKALWQPKAGDSCSDAGYGGGARLVAVRKCGVSDSRKLHIQNIDPKTGKVISEFRMPDGVEYASVVSTDPLVVAADVGDAAGDGSGVSDYFSIDDRTGALLARIAAPSDTYGGRCDGITRVEGCNQVVAGNGRLYLMTESHDGKAEYSRTNEIVAFDLRTGKPTGQRAEAGDGYTLSPLRMDGGNLLAYNAPPYNKGGQVVSIDGGTFKVTKLLENPAERSVHTAETSLLPEYAEVLFGKGRLYMSAQFAHKRDRTYDQEYLVMAFGTDG</sequence>
<feature type="compositionally biased region" description="Pro residues" evidence="1">
    <location>
        <begin position="1"/>
        <end position="48"/>
    </location>
</feature>
<feature type="region of interest" description="Disordered" evidence="1">
    <location>
        <begin position="159"/>
        <end position="197"/>
    </location>
</feature>
<dbReference type="InterPro" id="IPR015943">
    <property type="entry name" value="WD40/YVTN_repeat-like_dom_sf"/>
</dbReference>
<evidence type="ECO:0000256" key="1">
    <source>
        <dbReference type="SAM" id="MobiDB-lite"/>
    </source>
</evidence>
<feature type="region of interest" description="Disordered" evidence="1">
    <location>
        <begin position="1"/>
        <end position="124"/>
    </location>
</feature>
<name>A0ABZ1KMI3_STRAH</name>
<organism evidence="4 5">
    <name type="scientific">Streptomyces achromogenes</name>
    <dbReference type="NCBI Taxonomy" id="67255"/>
    <lineage>
        <taxon>Bacteria</taxon>
        <taxon>Bacillati</taxon>
        <taxon>Actinomycetota</taxon>
        <taxon>Actinomycetes</taxon>
        <taxon>Kitasatosporales</taxon>
        <taxon>Streptomycetaceae</taxon>
        <taxon>Streptomyces</taxon>
    </lineage>
</organism>
<protein>
    <submittedName>
        <fullName evidence="4">PQQ-like beta-propeller repeat protein</fullName>
    </submittedName>
</protein>
<dbReference type="InterPro" id="IPR002372">
    <property type="entry name" value="PQQ_rpt_dom"/>
</dbReference>
<evidence type="ECO:0000256" key="2">
    <source>
        <dbReference type="SAM" id="Phobius"/>
    </source>
</evidence>
<gene>
    <name evidence="4" type="ORF">OG350_16315</name>
</gene>
<dbReference type="RefSeq" id="WP_405447843.1">
    <property type="nucleotide sequence ID" value="NZ_CP108164.1"/>
</dbReference>
<evidence type="ECO:0000313" key="4">
    <source>
        <dbReference type="EMBL" id="WTQ81790.1"/>
    </source>
</evidence>
<keyword evidence="5" id="KW-1185">Reference proteome</keyword>
<dbReference type="Proteomes" id="UP001622557">
    <property type="component" value="Chromosome"/>
</dbReference>
<reference evidence="4 5" key="1">
    <citation type="submission" date="2022-10" db="EMBL/GenBank/DDBJ databases">
        <title>The complete genomes of actinobacterial strains from the NBC collection.</title>
        <authorList>
            <person name="Joergensen T.S."/>
            <person name="Alvarez Arevalo M."/>
            <person name="Sterndorff E.B."/>
            <person name="Faurdal D."/>
            <person name="Vuksanovic O."/>
            <person name="Mourched A.-S."/>
            <person name="Charusanti P."/>
            <person name="Shaw S."/>
            <person name="Blin K."/>
            <person name="Weber T."/>
        </authorList>
    </citation>
    <scope>NUCLEOTIDE SEQUENCE [LARGE SCALE GENOMIC DNA]</scope>
    <source>
        <strain evidence="4 5">NBC_00156</strain>
    </source>
</reference>
<feature type="compositionally biased region" description="Low complexity" evidence="1">
    <location>
        <begin position="71"/>
        <end position="85"/>
    </location>
</feature>
<dbReference type="InterPro" id="IPR011047">
    <property type="entry name" value="Quinoprotein_ADH-like_sf"/>
</dbReference>
<evidence type="ECO:0000313" key="5">
    <source>
        <dbReference type="Proteomes" id="UP001622557"/>
    </source>
</evidence>
<dbReference type="PANTHER" id="PTHR34512:SF30">
    <property type="entry name" value="OUTER MEMBRANE PROTEIN ASSEMBLY FACTOR BAMB"/>
    <property type="match status" value="1"/>
</dbReference>
<dbReference type="GeneID" id="97282020"/>
<feature type="transmembrane region" description="Helical" evidence="2">
    <location>
        <begin position="130"/>
        <end position="153"/>
    </location>
</feature>
<keyword evidence="2" id="KW-0472">Membrane</keyword>
<dbReference type="SUPFAM" id="SSF50998">
    <property type="entry name" value="Quinoprotein alcohol dehydrogenase-like"/>
    <property type="match status" value="1"/>
</dbReference>
<keyword evidence="2" id="KW-0812">Transmembrane</keyword>
<feature type="compositionally biased region" description="Pro residues" evidence="1">
    <location>
        <begin position="109"/>
        <end position="122"/>
    </location>
</feature>
<dbReference type="Gene3D" id="2.130.10.10">
    <property type="entry name" value="YVTN repeat-like/Quinoprotein amine dehydrogenase"/>
    <property type="match status" value="1"/>
</dbReference>
<feature type="compositionally biased region" description="Gly residues" evidence="1">
    <location>
        <begin position="171"/>
        <end position="189"/>
    </location>
</feature>
<keyword evidence="2" id="KW-1133">Transmembrane helix</keyword>
<accession>A0ABZ1KMI3</accession>
<feature type="domain" description="Pyrrolo-quinoline quinone repeat" evidence="3">
    <location>
        <begin position="224"/>
        <end position="344"/>
    </location>
</feature>
<dbReference type="Pfam" id="PF13360">
    <property type="entry name" value="PQQ_2"/>
    <property type="match status" value="1"/>
</dbReference>
<dbReference type="PANTHER" id="PTHR34512">
    <property type="entry name" value="CELL SURFACE PROTEIN"/>
    <property type="match status" value="1"/>
</dbReference>
<evidence type="ECO:0000259" key="3">
    <source>
        <dbReference type="Pfam" id="PF13360"/>
    </source>
</evidence>
<proteinExistence type="predicted"/>
<feature type="compositionally biased region" description="Pro residues" evidence="1">
    <location>
        <begin position="57"/>
        <end position="70"/>
    </location>
</feature>